<evidence type="ECO:0000313" key="3">
    <source>
        <dbReference type="Proteomes" id="UP000587527"/>
    </source>
</evidence>
<gene>
    <name evidence="2" type="ORF">F4553_004885</name>
</gene>
<dbReference type="Proteomes" id="UP000587527">
    <property type="component" value="Unassembled WGS sequence"/>
</dbReference>
<name>A0A841BVK6_9ACTN</name>
<evidence type="ECO:0000313" key="2">
    <source>
        <dbReference type="EMBL" id="MBB5871506.1"/>
    </source>
</evidence>
<proteinExistence type="predicted"/>
<keyword evidence="3" id="KW-1185">Reference proteome</keyword>
<accession>A0A841BVK6</accession>
<dbReference type="AlphaFoldDB" id="A0A841BVK6"/>
<organism evidence="2 3">
    <name type="scientific">Allocatelliglobosispora scoriae</name>
    <dbReference type="NCBI Taxonomy" id="643052"/>
    <lineage>
        <taxon>Bacteria</taxon>
        <taxon>Bacillati</taxon>
        <taxon>Actinomycetota</taxon>
        <taxon>Actinomycetes</taxon>
        <taxon>Micromonosporales</taxon>
        <taxon>Micromonosporaceae</taxon>
        <taxon>Allocatelliglobosispora</taxon>
    </lineage>
</organism>
<dbReference type="EMBL" id="JACHMN010000002">
    <property type="protein sequence ID" value="MBB5871506.1"/>
    <property type="molecule type" value="Genomic_DNA"/>
</dbReference>
<feature type="region of interest" description="Disordered" evidence="1">
    <location>
        <begin position="26"/>
        <end position="50"/>
    </location>
</feature>
<sequence length="50" mass="5189">MIALLPGNKPYRGTVKGLLPGNSAIMGPASTYSTPTPPHPTQRWAGTGRA</sequence>
<reference evidence="2 3" key="1">
    <citation type="submission" date="2020-08" db="EMBL/GenBank/DDBJ databases">
        <title>Sequencing the genomes of 1000 actinobacteria strains.</title>
        <authorList>
            <person name="Klenk H.-P."/>
        </authorList>
    </citation>
    <scope>NUCLEOTIDE SEQUENCE [LARGE SCALE GENOMIC DNA]</scope>
    <source>
        <strain evidence="2 3">DSM 45362</strain>
    </source>
</reference>
<comment type="caution">
    <text evidence="2">The sequence shown here is derived from an EMBL/GenBank/DDBJ whole genome shotgun (WGS) entry which is preliminary data.</text>
</comment>
<evidence type="ECO:0000256" key="1">
    <source>
        <dbReference type="SAM" id="MobiDB-lite"/>
    </source>
</evidence>
<protein>
    <submittedName>
        <fullName evidence="2">Uncharacterized protein</fullName>
    </submittedName>
</protein>